<gene>
    <name evidence="5" type="ORF">ABDB84_04295</name>
</gene>
<protein>
    <submittedName>
        <fullName evidence="5">Peptidoglycan DD-metalloendopeptidase family protein</fullName>
    </submittedName>
</protein>
<reference evidence="5 6" key="1">
    <citation type="journal article" date="2018" name="Int. J. Syst. Evol. Microbiol.">
        <title>Uliginosibacterium sediminicola sp. nov., isolated from freshwater sediment.</title>
        <authorList>
            <person name="Hwang W.M."/>
            <person name="Kim S.M."/>
            <person name="Kang K."/>
            <person name="Ahn T.Y."/>
        </authorList>
    </citation>
    <scope>NUCLEOTIDE SEQUENCE [LARGE SCALE GENOMIC DNA]</scope>
    <source>
        <strain evidence="5 6">M1-21</strain>
    </source>
</reference>
<evidence type="ECO:0000256" key="1">
    <source>
        <dbReference type="ARBA" id="ARBA00038420"/>
    </source>
</evidence>
<dbReference type="PANTHER" id="PTHR21666">
    <property type="entry name" value="PEPTIDASE-RELATED"/>
    <property type="match status" value="1"/>
</dbReference>
<dbReference type="Gene3D" id="3.10.350.10">
    <property type="entry name" value="LysM domain"/>
    <property type="match status" value="1"/>
</dbReference>
<evidence type="ECO:0000256" key="2">
    <source>
        <dbReference type="SAM" id="MobiDB-lite"/>
    </source>
</evidence>
<dbReference type="InterPro" id="IPR016047">
    <property type="entry name" value="M23ase_b-sheet_dom"/>
</dbReference>
<feature type="region of interest" description="Disordered" evidence="2">
    <location>
        <begin position="133"/>
        <end position="154"/>
    </location>
</feature>
<keyword evidence="6" id="KW-1185">Reference proteome</keyword>
<dbReference type="CDD" id="cd12797">
    <property type="entry name" value="M23_peptidase"/>
    <property type="match status" value="1"/>
</dbReference>
<dbReference type="SUPFAM" id="SSF51261">
    <property type="entry name" value="Duplicated hybrid motif"/>
    <property type="match status" value="1"/>
</dbReference>
<evidence type="ECO:0000313" key="6">
    <source>
        <dbReference type="Proteomes" id="UP001410394"/>
    </source>
</evidence>
<feature type="chain" id="PRO_5045374135" evidence="3">
    <location>
        <begin position="21"/>
        <end position="355"/>
    </location>
</feature>
<feature type="region of interest" description="Disordered" evidence="2">
    <location>
        <begin position="167"/>
        <end position="242"/>
    </location>
</feature>
<sequence length="355" mass="37079">MTELKTISALLALLTLGACVSNTPAPVETRSPAQAAPAASSAVASSAPSAPAQPRPGYYIVKKGDTLYSIALEHGSDYRELASWNNLDNPSLILVGQELRVLPPGVTPAAADAPGTTRPVAVPRFESRPADALSAPLMAPPPKQDNGIVSEPRGGRLAYSDKAWRELQAQSEPRVDARPPLAASVPAAASDAKAQPPKLQPPAAASAPVLKAPPAASAPQPAPAAESAKGGDDKPDWSWPARGKVITSFNDSTSKGIDIAGSVGDPVYAAASGKVIYVGSDLRAYGNLVIIKHGTQFTTVYAHNKEILVKEQQQVQKGQKIAVMGDSDADRPKLHFELRQLGGKPVDPIKYLPTR</sequence>
<evidence type="ECO:0000256" key="3">
    <source>
        <dbReference type="SAM" id="SignalP"/>
    </source>
</evidence>
<dbReference type="PANTHER" id="PTHR21666:SF263">
    <property type="entry name" value="MUREIN HYDROLASE ACTIVATOR NLPD"/>
    <property type="match status" value="1"/>
</dbReference>
<evidence type="ECO:0000313" key="5">
    <source>
        <dbReference type="EMBL" id="MEN3067689.1"/>
    </source>
</evidence>
<dbReference type="PROSITE" id="PS51257">
    <property type="entry name" value="PROKAR_LIPOPROTEIN"/>
    <property type="match status" value="1"/>
</dbReference>
<dbReference type="EMBL" id="JBDIVE010000002">
    <property type="protein sequence ID" value="MEN3067689.1"/>
    <property type="molecule type" value="Genomic_DNA"/>
</dbReference>
<name>A0ABU9YVE3_9RHOO</name>
<feature type="signal peptide" evidence="3">
    <location>
        <begin position="1"/>
        <end position="20"/>
    </location>
</feature>
<dbReference type="Pfam" id="PF01476">
    <property type="entry name" value="LysM"/>
    <property type="match status" value="1"/>
</dbReference>
<dbReference type="PROSITE" id="PS51782">
    <property type="entry name" value="LYSM"/>
    <property type="match status" value="1"/>
</dbReference>
<keyword evidence="3" id="KW-0732">Signal</keyword>
<organism evidence="5 6">
    <name type="scientific">Uliginosibacterium sediminicola</name>
    <dbReference type="NCBI Taxonomy" id="2024550"/>
    <lineage>
        <taxon>Bacteria</taxon>
        <taxon>Pseudomonadati</taxon>
        <taxon>Pseudomonadota</taxon>
        <taxon>Betaproteobacteria</taxon>
        <taxon>Rhodocyclales</taxon>
        <taxon>Zoogloeaceae</taxon>
        <taxon>Uliginosibacterium</taxon>
    </lineage>
</organism>
<comment type="caution">
    <text evidence="5">The sequence shown here is derived from an EMBL/GenBank/DDBJ whole genome shotgun (WGS) entry which is preliminary data.</text>
</comment>
<evidence type="ECO:0000259" key="4">
    <source>
        <dbReference type="PROSITE" id="PS51782"/>
    </source>
</evidence>
<dbReference type="Gene3D" id="2.70.70.10">
    <property type="entry name" value="Glucose Permease (Domain IIA)"/>
    <property type="match status" value="1"/>
</dbReference>
<dbReference type="InterPro" id="IPR018392">
    <property type="entry name" value="LysM"/>
</dbReference>
<comment type="similarity">
    <text evidence="1">Belongs to the E.coli NlpD/Haemophilus LppB family.</text>
</comment>
<dbReference type="InterPro" id="IPR036779">
    <property type="entry name" value="LysM_dom_sf"/>
</dbReference>
<dbReference type="Pfam" id="PF01551">
    <property type="entry name" value="Peptidase_M23"/>
    <property type="match status" value="1"/>
</dbReference>
<feature type="domain" description="LysM" evidence="4">
    <location>
        <begin position="57"/>
        <end position="101"/>
    </location>
</feature>
<feature type="compositionally biased region" description="Low complexity" evidence="2">
    <location>
        <begin position="178"/>
        <end position="228"/>
    </location>
</feature>
<dbReference type="RefSeq" id="WP_345918458.1">
    <property type="nucleotide sequence ID" value="NZ_JBDIVE010000002.1"/>
</dbReference>
<dbReference type="SUPFAM" id="SSF54106">
    <property type="entry name" value="LysM domain"/>
    <property type="match status" value="1"/>
</dbReference>
<dbReference type="InterPro" id="IPR050570">
    <property type="entry name" value="Cell_wall_metabolism_enzyme"/>
</dbReference>
<dbReference type="CDD" id="cd00118">
    <property type="entry name" value="LysM"/>
    <property type="match status" value="1"/>
</dbReference>
<accession>A0ABU9YVE3</accession>
<dbReference type="InterPro" id="IPR011055">
    <property type="entry name" value="Dup_hybrid_motif"/>
</dbReference>
<dbReference type="Proteomes" id="UP001410394">
    <property type="component" value="Unassembled WGS sequence"/>
</dbReference>
<proteinExistence type="inferred from homology"/>
<dbReference type="SMART" id="SM00257">
    <property type="entry name" value="LysM"/>
    <property type="match status" value="1"/>
</dbReference>